<dbReference type="PRINTS" id="PR01438">
    <property type="entry name" value="UNVRSLSTRESS"/>
</dbReference>
<evidence type="ECO:0000313" key="4">
    <source>
        <dbReference type="Proteomes" id="UP000199607"/>
    </source>
</evidence>
<dbReference type="Proteomes" id="UP000199607">
    <property type="component" value="Unassembled WGS sequence"/>
</dbReference>
<dbReference type="STRING" id="553466.SAMN04487950_2097"/>
<comment type="similarity">
    <text evidence="1">Belongs to the universal stress protein A family.</text>
</comment>
<keyword evidence="4" id="KW-1185">Reference proteome</keyword>
<evidence type="ECO:0000259" key="2">
    <source>
        <dbReference type="Pfam" id="PF00582"/>
    </source>
</evidence>
<dbReference type="Gene3D" id="3.40.50.620">
    <property type="entry name" value="HUPs"/>
    <property type="match status" value="1"/>
</dbReference>
<gene>
    <name evidence="3" type="ORF">SAMN04487950_2097</name>
</gene>
<dbReference type="AlphaFoldDB" id="A0A1I4EGR8"/>
<dbReference type="Pfam" id="PF00582">
    <property type="entry name" value="Usp"/>
    <property type="match status" value="1"/>
</dbReference>
<name>A0A1I4EGR8_9EURY</name>
<evidence type="ECO:0000256" key="1">
    <source>
        <dbReference type="ARBA" id="ARBA00008791"/>
    </source>
</evidence>
<protein>
    <submittedName>
        <fullName evidence="3">Nucleotide-binding universal stress protein, UspA family</fullName>
    </submittedName>
</protein>
<dbReference type="EMBL" id="FOTC01000002">
    <property type="protein sequence ID" value="SFL03787.1"/>
    <property type="molecule type" value="Genomic_DNA"/>
</dbReference>
<organism evidence="3 4">
    <name type="scientific">Halogranum rubrum</name>
    <dbReference type="NCBI Taxonomy" id="553466"/>
    <lineage>
        <taxon>Archaea</taxon>
        <taxon>Methanobacteriati</taxon>
        <taxon>Methanobacteriota</taxon>
        <taxon>Stenosarchaea group</taxon>
        <taxon>Halobacteria</taxon>
        <taxon>Halobacteriales</taxon>
        <taxon>Haloferacaceae</taxon>
    </lineage>
</organism>
<dbReference type="InterPro" id="IPR014729">
    <property type="entry name" value="Rossmann-like_a/b/a_fold"/>
</dbReference>
<reference evidence="4" key="1">
    <citation type="submission" date="2016-10" db="EMBL/GenBank/DDBJ databases">
        <authorList>
            <person name="Varghese N."/>
            <person name="Submissions S."/>
        </authorList>
    </citation>
    <scope>NUCLEOTIDE SEQUENCE [LARGE SCALE GENOMIC DNA]</scope>
    <source>
        <strain evidence="4">CGMCC 1.7738</strain>
    </source>
</reference>
<feature type="domain" description="UspA" evidence="2">
    <location>
        <begin position="1"/>
        <end position="137"/>
    </location>
</feature>
<dbReference type="SUPFAM" id="SSF52402">
    <property type="entry name" value="Adenine nucleotide alpha hydrolases-like"/>
    <property type="match status" value="1"/>
</dbReference>
<dbReference type="InterPro" id="IPR006015">
    <property type="entry name" value="Universal_stress_UspA"/>
</dbReference>
<evidence type="ECO:0000313" key="3">
    <source>
        <dbReference type="EMBL" id="SFL03787.1"/>
    </source>
</evidence>
<dbReference type="CDD" id="cd00293">
    <property type="entry name" value="USP-like"/>
    <property type="match status" value="1"/>
</dbReference>
<sequence>MYTDILLPTDGTKGTKRAVAHAVELAAAHDATLHALYVVDTGQMGFVAIPGDIGETKDRLKKRGETVLGDVVADAEAAGVDCVTTVASGIPEEEILEYVDEHHVDLIVMGKRGMLDPDRHLLGSTTNRVLKQTGIPVQAV</sequence>
<dbReference type="RefSeq" id="WP_009366268.1">
    <property type="nucleotide sequence ID" value="NZ_FOTC01000002.1"/>
</dbReference>
<accession>A0A1I4EGR8</accession>
<dbReference type="PANTHER" id="PTHR46268:SF6">
    <property type="entry name" value="UNIVERSAL STRESS PROTEIN UP12"/>
    <property type="match status" value="1"/>
</dbReference>
<dbReference type="InterPro" id="IPR006016">
    <property type="entry name" value="UspA"/>
</dbReference>
<dbReference type="PANTHER" id="PTHR46268">
    <property type="entry name" value="STRESS RESPONSE PROTEIN NHAX"/>
    <property type="match status" value="1"/>
</dbReference>
<proteinExistence type="inferred from homology"/>